<organism evidence="3 4">
    <name type="scientific">Didymosphaeria variabile</name>
    <dbReference type="NCBI Taxonomy" id="1932322"/>
    <lineage>
        <taxon>Eukaryota</taxon>
        <taxon>Fungi</taxon>
        <taxon>Dikarya</taxon>
        <taxon>Ascomycota</taxon>
        <taxon>Pezizomycotina</taxon>
        <taxon>Dothideomycetes</taxon>
        <taxon>Pleosporomycetidae</taxon>
        <taxon>Pleosporales</taxon>
        <taxon>Massarineae</taxon>
        <taxon>Didymosphaeriaceae</taxon>
        <taxon>Didymosphaeria</taxon>
    </lineage>
</organism>
<feature type="chain" id="PRO_5040794936" description="Up-regulated in Daf-2 domain-containing protein" evidence="1">
    <location>
        <begin position="22"/>
        <end position="217"/>
    </location>
</feature>
<evidence type="ECO:0000313" key="4">
    <source>
        <dbReference type="Proteomes" id="UP001140513"/>
    </source>
</evidence>
<dbReference type="Pfam" id="PF18457">
    <property type="entry name" value="PUD1_2"/>
    <property type="match status" value="1"/>
</dbReference>
<dbReference type="InterPro" id="IPR041157">
    <property type="entry name" value="PUD1/2"/>
</dbReference>
<name>A0A9W8XKB0_9PLEO</name>
<comment type="caution">
    <text evidence="3">The sequence shown here is derived from an EMBL/GenBank/DDBJ whole genome shotgun (WGS) entry which is preliminary data.</text>
</comment>
<reference evidence="3" key="1">
    <citation type="submission" date="2022-10" db="EMBL/GenBank/DDBJ databases">
        <title>Tapping the CABI collections for fungal endophytes: first genome assemblies for Collariella, Neodidymelliopsis, Ascochyta clinopodiicola, Didymella pomorum, Didymosphaeria variabile, Neocosmospora piperis and Neocucurbitaria cava.</title>
        <authorList>
            <person name="Hill R."/>
        </authorList>
    </citation>
    <scope>NUCLEOTIDE SEQUENCE</scope>
    <source>
        <strain evidence="3">IMI 356815</strain>
    </source>
</reference>
<feature type="domain" description="Up-regulated in Daf-2" evidence="2">
    <location>
        <begin position="23"/>
        <end position="206"/>
    </location>
</feature>
<dbReference type="PANTHER" id="PTHR31557:SF0">
    <property type="entry name" value="5C820-RELATED"/>
    <property type="match status" value="1"/>
</dbReference>
<dbReference type="OrthoDB" id="5785880at2759"/>
<sequence length="217" mass="24077">MHFLKLSQVLLAFSSLPLGLCLTKRTAQVKIRNDTPDPITAAAISHKYSDVYKNQLDFDTIASGKTSADALTVEYNTGAFTTGRDWWLITYHRERADAERKNELKMWYSDPSNFRSIIDTLEKAAPAIIKTAINVAKGSNPAYLPAAKAAQIVAKQMNKLLFNSESTAGFKQHILRSEDERKVTIITIHGDNTISFQSESGNSKTVTSTKWIAAEHA</sequence>
<dbReference type="GeneID" id="80910675"/>
<evidence type="ECO:0000259" key="2">
    <source>
        <dbReference type="Pfam" id="PF18457"/>
    </source>
</evidence>
<dbReference type="AlphaFoldDB" id="A0A9W8XKB0"/>
<keyword evidence="1" id="KW-0732">Signal</keyword>
<gene>
    <name evidence="3" type="ORF">N0V89_007145</name>
</gene>
<evidence type="ECO:0000256" key="1">
    <source>
        <dbReference type="SAM" id="SignalP"/>
    </source>
</evidence>
<dbReference type="RefSeq" id="XP_056070157.1">
    <property type="nucleotide sequence ID" value="XM_056215910.1"/>
</dbReference>
<feature type="signal peptide" evidence="1">
    <location>
        <begin position="1"/>
        <end position="21"/>
    </location>
</feature>
<dbReference type="PANTHER" id="PTHR31557">
    <property type="entry name" value="5C820-RELATED-RELATED"/>
    <property type="match status" value="1"/>
</dbReference>
<protein>
    <recommendedName>
        <fullName evidence="2">Up-regulated in Daf-2 domain-containing protein</fullName>
    </recommendedName>
</protein>
<proteinExistence type="predicted"/>
<dbReference type="Proteomes" id="UP001140513">
    <property type="component" value="Unassembled WGS sequence"/>
</dbReference>
<dbReference type="Gene3D" id="2.60.40.3820">
    <property type="match status" value="1"/>
</dbReference>
<dbReference type="EMBL" id="JAPEUX010000005">
    <property type="protein sequence ID" value="KAJ4351801.1"/>
    <property type="molecule type" value="Genomic_DNA"/>
</dbReference>
<keyword evidence="4" id="KW-1185">Reference proteome</keyword>
<accession>A0A9W8XKB0</accession>
<evidence type="ECO:0000313" key="3">
    <source>
        <dbReference type="EMBL" id="KAJ4351801.1"/>
    </source>
</evidence>